<dbReference type="HOGENOM" id="CLU_1299987_0_0_1"/>
<evidence type="ECO:0000313" key="3">
    <source>
        <dbReference type="Proteomes" id="UP000030151"/>
    </source>
</evidence>
<evidence type="ECO:0000256" key="1">
    <source>
        <dbReference type="SAM" id="MobiDB-lite"/>
    </source>
</evidence>
<gene>
    <name evidence="2" type="ORF">X797_002185</name>
</gene>
<dbReference type="Proteomes" id="UP000030151">
    <property type="component" value="Unassembled WGS sequence"/>
</dbReference>
<dbReference type="EMBL" id="JELW01000002">
    <property type="protein sequence ID" value="EXV04504.1"/>
    <property type="molecule type" value="Genomic_DNA"/>
</dbReference>
<evidence type="ECO:0000313" key="2">
    <source>
        <dbReference type="EMBL" id="EXV04504.1"/>
    </source>
</evidence>
<dbReference type="AlphaFoldDB" id="A0A0A1V2X6"/>
<sequence length="212" mass="23011">MAHFFLQRRFRCVAKADNGRRNFGTLDSGPFMGVDLHLSRILTFGFQEGVTSTKLVSRSNFIVGQQAKHVEHSWVAGSQESGIGVIAPKLDRDAPSQIAAVLAGPSVAKSPPAPARFGTSTVLSLRFGWASAPEIVDGSSRSSSAVKEHNNSASTQAPELPPKLHSSPAWIFSSGMRMQPLWPGTLPPFRQAAEHPLIGRYPRLKARNGCRW</sequence>
<name>A0A0A1V2X6_9HYPO</name>
<comment type="caution">
    <text evidence="2">The sequence shown here is derived from an EMBL/GenBank/DDBJ whole genome shotgun (WGS) entry which is preliminary data.</text>
</comment>
<organism evidence="2 3">
    <name type="scientific">Metarhizium robertsii</name>
    <dbReference type="NCBI Taxonomy" id="568076"/>
    <lineage>
        <taxon>Eukaryota</taxon>
        <taxon>Fungi</taxon>
        <taxon>Dikarya</taxon>
        <taxon>Ascomycota</taxon>
        <taxon>Pezizomycotina</taxon>
        <taxon>Sordariomycetes</taxon>
        <taxon>Hypocreomycetidae</taxon>
        <taxon>Hypocreales</taxon>
        <taxon>Clavicipitaceae</taxon>
        <taxon>Metarhizium</taxon>
    </lineage>
</organism>
<reference evidence="2 3" key="1">
    <citation type="submission" date="2014-02" db="EMBL/GenBank/DDBJ databases">
        <title>The genome sequence of the entomopathogenic fungus Metarhizium robertsii ARSEF 2575.</title>
        <authorList>
            <person name="Giuliano Garisto Donzelli B."/>
            <person name="Roe B.A."/>
            <person name="Macmil S.L."/>
            <person name="Krasnoff S.B."/>
            <person name="Gibson D.M."/>
        </authorList>
    </citation>
    <scope>NUCLEOTIDE SEQUENCE [LARGE SCALE GENOMIC DNA]</scope>
    <source>
        <strain evidence="2 3">ARSEF 2575</strain>
    </source>
</reference>
<feature type="region of interest" description="Disordered" evidence="1">
    <location>
        <begin position="136"/>
        <end position="164"/>
    </location>
</feature>
<proteinExistence type="predicted"/>
<accession>A0A0A1V2X6</accession>
<protein>
    <submittedName>
        <fullName evidence="2">Uncharacterized protein</fullName>
    </submittedName>
</protein>
<feature type="compositionally biased region" description="Polar residues" evidence="1">
    <location>
        <begin position="139"/>
        <end position="157"/>
    </location>
</feature>